<name>A0A495REZ6_9GAMM</name>
<sequence length="189" mass="21203">MLYLKAGTIIFQSLKKQESFHCAVNASSRFEQSTALTCTINHVGLYVGNDSVIEATRGYGVIERTLSNFLSDGCYHLAAIIKDSALAKLAMTKAYGYLGLPYNHSFEPNGAGLYCSELIIEAFSYPNGQHYFQLYPMNFGDIVTKQILPYWIEYYRSLGRVIPQGTLGSNPQQLLRQTSLYDSVFPIIR</sequence>
<evidence type="ECO:0000313" key="2">
    <source>
        <dbReference type="Proteomes" id="UP000278542"/>
    </source>
</evidence>
<reference evidence="1 2" key="1">
    <citation type="submission" date="2018-10" db="EMBL/GenBank/DDBJ databases">
        <title>Genomic Encyclopedia of Type Strains, Phase IV (KMG-IV): sequencing the most valuable type-strain genomes for metagenomic binning, comparative biology and taxonomic classification.</title>
        <authorList>
            <person name="Goeker M."/>
        </authorList>
    </citation>
    <scope>NUCLEOTIDE SEQUENCE [LARGE SCALE GENOMIC DNA]</scope>
    <source>
        <strain evidence="1 2">DSM 22228</strain>
    </source>
</reference>
<gene>
    <name evidence="1" type="ORF">DES39_1369</name>
</gene>
<evidence type="ECO:0000313" key="1">
    <source>
        <dbReference type="EMBL" id="RKS85951.1"/>
    </source>
</evidence>
<dbReference type="Proteomes" id="UP000278542">
    <property type="component" value="Unassembled WGS sequence"/>
</dbReference>
<dbReference type="InterPro" id="IPR024453">
    <property type="entry name" value="Peptidase_C92"/>
</dbReference>
<dbReference type="AlphaFoldDB" id="A0A495REZ6"/>
<dbReference type="RefSeq" id="WP_121145037.1">
    <property type="nucleotide sequence ID" value="NZ_RBWY01000002.1"/>
</dbReference>
<accession>A0A495REZ6</accession>
<dbReference type="InterPro" id="IPR038765">
    <property type="entry name" value="Papain-like_cys_pep_sf"/>
</dbReference>
<organism evidence="1 2">
    <name type="scientific">Orbus hercynius</name>
    <dbReference type="NCBI Taxonomy" id="593135"/>
    <lineage>
        <taxon>Bacteria</taxon>
        <taxon>Pseudomonadati</taxon>
        <taxon>Pseudomonadota</taxon>
        <taxon>Gammaproteobacteria</taxon>
        <taxon>Orbales</taxon>
        <taxon>Orbaceae</taxon>
        <taxon>Orbus</taxon>
    </lineage>
</organism>
<dbReference type="Pfam" id="PF05708">
    <property type="entry name" value="Peptidase_C92"/>
    <property type="match status" value="1"/>
</dbReference>
<dbReference type="Gene3D" id="3.90.1720.10">
    <property type="entry name" value="endopeptidase domain like (from Nostoc punctiforme)"/>
    <property type="match status" value="1"/>
</dbReference>
<keyword evidence="2" id="KW-1185">Reference proteome</keyword>
<dbReference type="SUPFAM" id="SSF54001">
    <property type="entry name" value="Cysteine proteinases"/>
    <property type="match status" value="1"/>
</dbReference>
<dbReference type="OrthoDB" id="195541at2"/>
<protein>
    <submittedName>
        <fullName evidence="1">Permuted papain-like amidase YaeF/Yiix C92 family enzyme</fullName>
    </submittedName>
</protein>
<comment type="caution">
    <text evidence="1">The sequence shown here is derived from an EMBL/GenBank/DDBJ whole genome shotgun (WGS) entry which is preliminary data.</text>
</comment>
<dbReference type="EMBL" id="RBWY01000002">
    <property type="protein sequence ID" value="RKS85951.1"/>
    <property type="molecule type" value="Genomic_DNA"/>
</dbReference>
<proteinExistence type="predicted"/>